<dbReference type="InterPro" id="IPR050900">
    <property type="entry name" value="Transposase_IS3/IS150/IS904"/>
</dbReference>
<organism evidence="2 3">
    <name type="scientific">Alteromonas stellipolaris</name>
    <dbReference type="NCBI Taxonomy" id="233316"/>
    <lineage>
        <taxon>Bacteria</taxon>
        <taxon>Pseudomonadati</taxon>
        <taxon>Pseudomonadota</taxon>
        <taxon>Gammaproteobacteria</taxon>
        <taxon>Alteromonadales</taxon>
        <taxon>Alteromonadaceae</taxon>
        <taxon>Alteromonas/Salinimonas group</taxon>
        <taxon>Alteromonas</taxon>
    </lineage>
</organism>
<dbReference type="EMBL" id="JAUOQI010000001">
    <property type="protein sequence ID" value="MDO6575937.1"/>
    <property type="molecule type" value="Genomic_DNA"/>
</dbReference>
<name>A0AAW7YYA6_9ALTE</name>
<evidence type="ECO:0000313" key="3">
    <source>
        <dbReference type="Proteomes" id="UP001170717"/>
    </source>
</evidence>
<dbReference type="AlphaFoldDB" id="A0AAW7YYA6"/>
<feature type="domain" description="Integrase catalytic" evidence="1">
    <location>
        <begin position="11"/>
        <end position="58"/>
    </location>
</feature>
<proteinExistence type="predicted"/>
<dbReference type="GO" id="GO:0015074">
    <property type="term" value="P:DNA integration"/>
    <property type="evidence" value="ECO:0007669"/>
    <property type="project" value="InterPro"/>
</dbReference>
<dbReference type="InterPro" id="IPR001584">
    <property type="entry name" value="Integrase_cat-core"/>
</dbReference>
<evidence type="ECO:0000259" key="1">
    <source>
        <dbReference type="Pfam" id="PF13333"/>
    </source>
</evidence>
<dbReference type="PANTHER" id="PTHR46889">
    <property type="entry name" value="TRANSPOSASE INSF FOR INSERTION SEQUENCE IS3B-RELATED"/>
    <property type="match status" value="1"/>
</dbReference>
<comment type="caution">
    <text evidence="2">The sequence shown here is derived from an EMBL/GenBank/DDBJ whole genome shotgun (WGS) entry which is preliminary data.</text>
</comment>
<dbReference type="PANTHER" id="PTHR46889:SF4">
    <property type="entry name" value="TRANSPOSASE INSO FOR INSERTION SEQUENCE ELEMENT IS911B-RELATED"/>
    <property type="match status" value="1"/>
</dbReference>
<dbReference type="RefSeq" id="WP_303537925.1">
    <property type="nucleotide sequence ID" value="NZ_JAUOQI010000001.1"/>
</dbReference>
<protein>
    <submittedName>
        <fullName evidence="2">IS3 family transposase</fullName>
    </submittedName>
</protein>
<dbReference type="Proteomes" id="UP001170717">
    <property type="component" value="Unassembled WGS sequence"/>
</dbReference>
<dbReference type="Pfam" id="PF13333">
    <property type="entry name" value="rve_2"/>
    <property type="match status" value="1"/>
</dbReference>
<accession>A0AAW7YYA6</accession>
<sequence>MVLNCACLVKFTKVKLIYGENFNSHQEIKSCIFEYIEIFYNRVRQHSTLGYVSPYEYEAIYA</sequence>
<reference evidence="2" key="1">
    <citation type="submission" date="2023-07" db="EMBL/GenBank/DDBJ databases">
        <title>Genome content predicts the carbon catabolic preferences of heterotrophic bacteria.</title>
        <authorList>
            <person name="Gralka M."/>
        </authorList>
    </citation>
    <scope>NUCLEOTIDE SEQUENCE</scope>
    <source>
        <strain evidence="2">F2M12</strain>
    </source>
</reference>
<evidence type="ECO:0000313" key="2">
    <source>
        <dbReference type="EMBL" id="MDO6575937.1"/>
    </source>
</evidence>
<gene>
    <name evidence="2" type="ORF">Q4527_00950</name>
</gene>